<keyword evidence="1" id="KW-1133">Transmembrane helix</keyword>
<dbReference type="AlphaFoldDB" id="A0A078M6X3"/>
<dbReference type="Pfam" id="PF03703">
    <property type="entry name" value="bPH_2"/>
    <property type="match status" value="1"/>
</dbReference>
<dbReference type="PANTHER" id="PTHR34473">
    <property type="entry name" value="UPF0699 TRANSMEMBRANE PROTEIN YDBS"/>
    <property type="match status" value="1"/>
</dbReference>
<dbReference type="InterPro" id="IPR005182">
    <property type="entry name" value="YdbS-like_PH"/>
</dbReference>
<evidence type="ECO:0000259" key="2">
    <source>
        <dbReference type="Pfam" id="PF03703"/>
    </source>
</evidence>
<feature type="domain" description="YdbS-like PH" evidence="2">
    <location>
        <begin position="78"/>
        <end position="153"/>
    </location>
</feature>
<dbReference type="PANTHER" id="PTHR34473:SF2">
    <property type="entry name" value="UPF0699 TRANSMEMBRANE PROTEIN YDBT"/>
    <property type="match status" value="1"/>
</dbReference>
<keyword evidence="1" id="KW-0472">Membrane</keyword>
<gene>
    <name evidence="3" type="ORF">BN1050_00612</name>
</gene>
<accession>A0A078M6X3</accession>
<evidence type="ECO:0000256" key="1">
    <source>
        <dbReference type="SAM" id="Phobius"/>
    </source>
</evidence>
<evidence type="ECO:0000313" key="3">
    <source>
        <dbReference type="EMBL" id="CEA00441.1"/>
    </source>
</evidence>
<organism evidence="3">
    <name type="scientific">Metalysinibacillus saudimassiliensis</name>
    <dbReference type="NCBI Taxonomy" id="1461583"/>
    <lineage>
        <taxon>Bacteria</taxon>
        <taxon>Bacillati</taxon>
        <taxon>Bacillota</taxon>
        <taxon>Bacilli</taxon>
        <taxon>Bacillales</taxon>
        <taxon>Caryophanaceae</taxon>
        <taxon>Metalysinibacillus</taxon>
    </lineage>
</organism>
<feature type="transmembrane region" description="Helical" evidence="1">
    <location>
        <begin position="21"/>
        <end position="40"/>
    </location>
</feature>
<keyword evidence="1" id="KW-0812">Transmembrane</keyword>
<feature type="transmembrane region" description="Helical" evidence="1">
    <location>
        <begin position="46"/>
        <end position="67"/>
    </location>
</feature>
<dbReference type="PATRIC" id="fig|1461583.4.peg.584"/>
<protein>
    <submittedName>
        <fullName evidence="3">Bacterial membrane flanked domain protein</fullName>
    </submittedName>
</protein>
<reference evidence="3" key="1">
    <citation type="submission" date="2014-07" db="EMBL/GenBank/DDBJ databases">
        <authorList>
            <person name="Urmite Genomes Urmite Genomes"/>
        </authorList>
    </citation>
    <scope>NUCLEOTIDE SEQUENCE</scope>
    <source>
        <strain evidence="3">13S34_air</strain>
    </source>
</reference>
<dbReference type="HOGENOM" id="CLU_104197_3_2_9"/>
<name>A0A078M6X3_9BACL</name>
<dbReference type="EMBL" id="LN483073">
    <property type="protein sequence ID" value="CEA00441.1"/>
    <property type="molecule type" value="Genomic_DNA"/>
</dbReference>
<proteinExistence type="predicted"/>
<sequence>MTKLVQPTTKLSPKFITVQRTAELIALGITLTIVAALYAAARYFDWWEWVGFVLIGLFVLDLVYSIWSIGIAPTLYQRYFAYNVDESYITIERGHLFYSQIVIPMAKVQTVKIEQGPLLKRHGLSTIEVGTMSTSHELPGIPTAEARALRDQIAAYAKIEEID</sequence>